<evidence type="ECO:0000256" key="4">
    <source>
        <dbReference type="ARBA" id="ARBA00023139"/>
    </source>
</evidence>
<evidence type="ECO:0000256" key="3">
    <source>
        <dbReference type="ARBA" id="ARBA00023136"/>
    </source>
</evidence>
<dbReference type="Proteomes" id="UP000543030">
    <property type="component" value="Unassembled WGS sequence"/>
</dbReference>
<dbReference type="InterPro" id="IPR008816">
    <property type="entry name" value="Gly_zipper_2TM_dom"/>
</dbReference>
<evidence type="ECO:0000256" key="1">
    <source>
        <dbReference type="ARBA" id="ARBA00004459"/>
    </source>
</evidence>
<dbReference type="PANTHER" id="PTHR35603">
    <property type="match status" value="1"/>
</dbReference>
<dbReference type="Pfam" id="PF05433">
    <property type="entry name" value="Rick_17kDa_Anti"/>
    <property type="match status" value="1"/>
</dbReference>
<keyword evidence="5 8" id="KW-0449">Lipoprotein</keyword>
<evidence type="ECO:0000256" key="2">
    <source>
        <dbReference type="ARBA" id="ARBA00022729"/>
    </source>
</evidence>
<dbReference type="GO" id="GO:0009279">
    <property type="term" value="C:cell outer membrane"/>
    <property type="evidence" value="ECO:0007669"/>
    <property type="project" value="UniProtKB-SubCell"/>
</dbReference>
<feature type="signal peptide" evidence="6">
    <location>
        <begin position="1"/>
        <end position="26"/>
    </location>
</feature>
<evidence type="ECO:0000313" key="8">
    <source>
        <dbReference type="EMBL" id="MBB5193158.1"/>
    </source>
</evidence>
<keyword evidence="9" id="KW-1185">Reference proteome</keyword>
<dbReference type="InterPro" id="IPR051407">
    <property type="entry name" value="Bact_OM_lipoprot/Surf_antigen"/>
</dbReference>
<evidence type="ECO:0000313" key="9">
    <source>
        <dbReference type="Proteomes" id="UP000543030"/>
    </source>
</evidence>
<evidence type="ECO:0000256" key="6">
    <source>
        <dbReference type="SAM" id="SignalP"/>
    </source>
</evidence>
<comment type="caution">
    <text evidence="8">The sequence shown here is derived from an EMBL/GenBank/DDBJ whole genome shotgun (WGS) entry which is preliminary data.</text>
</comment>
<comment type="subcellular location">
    <subcellularLocation>
        <location evidence="1">Cell outer membrane</location>
        <topology evidence="1">Lipid-anchor</topology>
    </subcellularLocation>
</comment>
<accession>A0A840RKW7</accession>
<organism evidence="8 9">
    <name type="scientific">Silvimonas terrae</name>
    <dbReference type="NCBI Taxonomy" id="300266"/>
    <lineage>
        <taxon>Bacteria</taxon>
        <taxon>Pseudomonadati</taxon>
        <taxon>Pseudomonadota</taxon>
        <taxon>Betaproteobacteria</taxon>
        <taxon>Neisseriales</taxon>
        <taxon>Chitinibacteraceae</taxon>
        <taxon>Silvimonas</taxon>
    </lineage>
</organism>
<gene>
    <name evidence="8" type="ORF">HNQ50_003912</name>
</gene>
<dbReference type="RefSeq" id="WP_184102802.1">
    <property type="nucleotide sequence ID" value="NZ_JACHHN010000009.1"/>
</dbReference>
<dbReference type="PANTHER" id="PTHR35603:SF1">
    <property type="entry name" value="OUTER MEMBRANE LIPOPROTEIN SLYB"/>
    <property type="match status" value="1"/>
</dbReference>
<evidence type="ECO:0000259" key="7">
    <source>
        <dbReference type="Pfam" id="PF05433"/>
    </source>
</evidence>
<evidence type="ECO:0000256" key="5">
    <source>
        <dbReference type="ARBA" id="ARBA00023288"/>
    </source>
</evidence>
<keyword evidence="3" id="KW-0472">Membrane</keyword>
<feature type="chain" id="PRO_5032884175" evidence="6">
    <location>
        <begin position="27"/>
        <end position="161"/>
    </location>
</feature>
<dbReference type="AlphaFoldDB" id="A0A840RKW7"/>
<protein>
    <submittedName>
        <fullName evidence="8">Outer membrane lipoprotein SlyB</fullName>
    </submittedName>
</protein>
<dbReference type="PROSITE" id="PS51257">
    <property type="entry name" value="PROKAR_LIPOPROTEIN"/>
    <property type="match status" value="1"/>
</dbReference>
<name>A0A840RKW7_9NEIS</name>
<reference evidence="8 9" key="1">
    <citation type="submission" date="2020-08" db="EMBL/GenBank/DDBJ databases">
        <title>Genomic Encyclopedia of Type Strains, Phase IV (KMG-IV): sequencing the most valuable type-strain genomes for metagenomic binning, comparative biology and taxonomic classification.</title>
        <authorList>
            <person name="Goeker M."/>
        </authorList>
    </citation>
    <scope>NUCLEOTIDE SEQUENCE [LARGE SCALE GENOMIC DNA]</scope>
    <source>
        <strain evidence="8 9">DSM 18233</strain>
    </source>
</reference>
<keyword evidence="4" id="KW-0564">Palmitate</keyword>
<sequence>MKFRNTLIIAMSAAALGLAGCASDSANTYTRSQAMRTSTAQAGTVESVRNVRIQNDTNAIGTIAGGVIGGAAASQIGGGNGAIVAGVLGAIAGGVVGNQVEKQGSTQNAYEITVRLDNGQRLVVTQAADVAFGIGQRVDVISDGQTSRVVPTSQQAVPVQR</sequence>
<dbReference type="EMBL" id="JACHHN010000009">
    <property type="protein sequence ID" value="MBB5193158.1"/>
    <property type="molecule type" value="Genomic_DNA"/>
</dbReference>
<proteinExistence type="predicted"/>
<feature type="domain" description="Glycine zipper 2TM" evidence="7">
    <location>
        <begin position="60"/>
        <end position="101"/>
    </location>
</feature>
<keyword evidence="2 6" id="KW-0732">Signal</keyword>